<evidence type="ECO:0000256" key="1">
    <source>
        <dbReference type="ARBA" id="ARBA00004141"/>
    </source>
</evidence>
<evidence type="ECO:0000256" key="3">
    <source>
        <dbReference type="ARBA" id="ARBA00022989"/>
    </source>
</evidence>
<evidence type="ECO:0000256" key="5">
    <source>
        <dbReference type="SAM" id="Phobius"/>
    </source>
</evidence>
<feature type="transmembrane region" description="Helical" evidence="5">
    <location>
        <begin position="316"/>
        <end position="334"/>
    </location>
</feature>
<feature type="transmembrane region" description="Helical" evidence="5">
    <location>
        <begin position="475"/>
        <end position="495"/>
    </location>
</feature>
<keyword evidence="2 5" id="KW-0812">Transmembrane</keyword>
<feature type="transmembrane region" description="Helical" evidence="5">
    <location>
        <begin position="413"/>
        <end position="430"/>
    </location>
</feature>
<evidence type="ECO:0000256" key="2">
    <source>
        <dbReference type="ARBA" id="ARBA00022692"/>
    </source>
</evidence>
<proteinExistence type="predicted"/>
<dbReference type="AlphaFoldDB" id="A0A2A5C8P4"/>
<protein>
    <submittedName>
        <fullName evidence="6">Anion transporter</fullName>
    </submittedName>
</protein>
<feature type="transmembrane region" description="Helical" evidence="5">
    <location>
        <begin position="355"/>
        <end position="371"/>
    </location>
</feature>
<evidence type="ECO:0000256" key="4">
    <source>
        <dbReference type="ARBA" id="ARBA00023136"/>
    </source>
</evidence>
<dbReference type="GO" id="GO:1905039">
    <property type="term" value="P:carboxylic acid transmembrane transport"/>
    <property type="evidence" value="ECO:0007669"/>
    <property type="project" value="UniProtKB-ARBA"/>
</dbReference>
<sequence>MNLTDSSKTLRKFGLFAGPAVALIIFLLMPEQYSSISGESISMEHSTRTIAAVVGWMAVWWITEAIPVYATALIPLALLPAIGGLSIREVSAPYANEVIYLYLGGFVVALTMQRWQLHKRVAFSALRLAGNTPRRIIGTFMGIAAAGSMWISNTATTMMLLPVVLSVIALVAEREDMPSSQENRNLSTGLLLGTAYGAIIGGIGTIVGTPPNVFVVSFLQSQLDIEISFARWMSFGVPIVLVFTPLGWLILTRWILPVGEKPVEGIEELIDREQKNLGPMTTPEWRVLWVFLTMATLWITRPLISDLAIGGIQPFSGLSDSGVAIIAALSLFCIPAGDKHDKPLVNWETAQKLPWGMLLLYGGGLSLAAMMDRYGVSGYVGSLAIGMVDLPQVVIVLSVLAIMMLLTELTSNTATAATLIPIFAAIAPAFGMNPLWLIIPAGLGASCAFMLPVATPPNAIIFSTERFTIGQMVRAGIWFNLLGMLVIGVMIYWVAMPLLGVD</sequence>
<dbReference type="InterPro" id="IPR001898">
    <property type="entry name" value="SLC13A/DASS"/>
</dbReference>
<dbReference type="EMBL" id="NVWI01000010">
    <property type="protein sequence ID" value="PCJ40239.1"/>
    <property type="molecule type" value="Genomic_DNA"/>
</dbReference>
<dbReference type="Pfam" id="PF00939">
    <property type="entry name" value="Na_sulph_symp"/>
    <property type="match status" value="1"/>
</dbReference>
<accession>A0A2A5C8P4</accession>
<feature type="transmembrane region" description="Helical" evidence="5">
    <location>
        <begin position="50"/>
        <end position="78"/>
    </location>
</feature>
<keyword evidence="3 5" id="KW-1133">Transmembrane helix</keyword>
<feature type="transmembrane region" description="Helical" evidence="5">
    <location>
        <begin position="158"/>
        <end position="174"/>
    </location>
</feature>
<evidence type="ECO:0000313" key="6">
    <source>
        <dbReference type="EMBL" id="PCJ40239.1"/>
    </source>
</evidence>
<dbReference type="GO" id="GO:0008514">
    <property type="term" value="F:organic anion transmembrane transporter activity"/>
    <property type="evidence" value="ECO:0007669"/>
    <property type="project" value="UniProtKB-ARBA"/>
</dbReference>
<dbReference type="NCBIfam" id="TIGR00785">
    <property type="entry name" value="dass"/>
    <property type="match status" value="1"/>
</dbReference>
<keyword evidence="4 5" id="KW-0472">Membrane</keyword>
<feature type="transmembrane region" description="Helical" evidence="5">
    <location>
        <begin position="229"/>
        <end position="251"/>
    </location>
</feature>
<feature type="transmembrane region" description="Helical" evidence="5">
    <location>
        <begin position="383"/>
        <end position="406"/>
    </location>
</feature>
<dbReference type="PANTHER" id="PTHR10283:SF82">
    <property type="entry name" value="SOLUTE CARRIER FAMILY 13 MEMBER 2"/>
    <property type="match status" value="1"/>
</dbReference>
<reference evidence="7" key="1">
    <citation type="submission" date="2017-08" db="EMBL/GenBank/DDBJ databases">
        <title>A dynamic microbial community with high functional redundancy inhabits the cold, oxic subseafloor aquifer.</title>
        <authorList>
            <person name="Tully B.J."/>
            <person name="Wheat C.G."/>
            <person name="Glazer B.T."/>
            <person name="Huber J.A."/>
        </authorList>
    </citation>
    <scope>NUCLEOTIDE SEQUENCE [LARGE SCALE GENOMIC DNA]</scope>
</reference>
<dbReference type="PANTHER" id="PTHR10283">
    <property type="entry name" value="SOLUTE CARRIER FAMILY 13 MEMBER"/>
    <property type="match status" value="1"/>
</dbReference>
<feature type="transmembrane region" description="Helical" evidence="5">
    <location>
        <begin position="285"/>
        <end position="304"/>
    </location>
</feature>
<feature type="transmembrane region" description="Helical" evidence="5">
    <location>
        <begin position="12"/>
        <end position="29"/>
    </location>
</feature>
<comment type="subcellular location">
    <subcellularLocation>
        <location evidence="1">Membrane</location>
        <topology evidence="1">Multi-pass membrane protein</topology>
    </subcellularLocation>
</comment>
<dbReference type="Proteomes" id="UP000228987">
    <property type="component" value="Unassembled WGS sequence"/>
</dbReference>
<feature type="transmembrane region" description="Helical" evidence="5">
    <location>
        <begin position="436"/>
        <end position="454"/>
    </location>
</feature>
<name>A0A2A5C8P4_9GAMM</name>
<organism evidence="6 7">
    <name type="scientific">SAR86 cluster bacterium</name>
    <dbReference type="NCBI Taxonomy" id="2030880"/>
    <lineage>
        <taxon>Bacteria</taxon>
        <taxon>Pseudomonadati</taxon>
        <taxon>Pseudomonadota</taxon>
        <taxon>Gammaproteobacteria</taxon>
        <taxon>SAR86 cluster</taxon>
    </lineage>
</organism>
<dbReference type="GO" id="GO:0005886">
    <property type="term" value="C:plasma membrane"/>
    <property type="evidence" value="ECO:0007669"/>
    <property type="project" value="TreeGrafter"/>
</dbReference>
<gene>
    <name evidence="6" type="ORF">COA71_12075</name>
</gene>
<comment type="caution">
    <text evidence="6">The sequence shown here is derived from an EMBL/GenBank/DDBJ whole genome shotgun (WGS) entry which is preliminary data.</text>
</comment>
<feature type="transmembrane region" description="Helical" evidence="5">
    <location>
        <begin position="186"/>
        <end position="209"/>
    </location>
</feature>
<feature type="transmembrane region" description="Helical" evidence="5">
    <location>
        <begin position="98"/>
        <end position="115"/>
    </location>
</feature>
<evidence type="ECO:0000313" key="7">
    <source>
        <dbReference type="Proteomes" id="UP000228987"/>
    </source>
</evidence>